<organism evidence="2 3">
    <name type="scientific">Facklamia miroungae</name>
    <dbReference type="NCBI Taxonomy" id="120956"/>
    <lineage>
        <taxon>Bacteria</taxon>
        <taxon>Bacillati</taxon>
        <taxon>Bacillota</taxon>
        <taxon>Bacilli</taxon>
        <taxon>Lactobacillales</taxon>
        <taxon>Aerococcaceae</taxon>
        <taxon>Facklamia</taxon>
    </lineage>
</organism>
<keyword evidence="3" id="KW-1185">Reference proteome</keyword>
<dbReference type="AlphaFoldDB" id="A0A1G7TLP5"/>
<dbReference type="NCBIfam" id="NF006505">
    <property type="entry name" value="PRK08939.1"/>
    <property type="match status" value="1"/>
</dbReference>
<evidence type="ECO:0000313" key="2">
    <source>
        <dbReference type="EMBL" id="SDG36248.1"/>
    </source>
</evidence>
<dbReference type="GO" id="GO:0005524">
    <property type="term" value="F:ATP binding"/>
    <property type="evidence" value="ECO:0007669"/>
    <property type="project" value="InterPro"/>
</dbReference>
<dbReference type="RefSeq" id="WP_090290081.1">
    <property type="nucleotide sequence ID" value="NZ_FNCK01000006.1"/>
</dbReference>
<dbReference type="PANTHER" id="PTHR30050">
    <property type="entry name" value="CHROMOSOMAL REPLICATION INITIATOR PROTEIN DNAA"/>
    <property type="match status" value="1"/>
</dbReference>
<dbReference type="InterPro" id="IPR009928">
    <property type="entry name" value="DnaI_N"/>
</dbReference>
<dbReference type="SUPFAM" id="SSF52540">
    <property type="entry name" value="P-loop containing nucleoside triphosphate hydrolases"/>
    <property type="match status" value="1"/>
</dbReference>
<dbReference type="Proteomes" id="UP000199708">
    <property type="component" value="Unassembled WGS sequence"/>
</dbReference>
<name>A0A1G7TLP5_9LACT</name>
<evidence type="ECO:0000259" key="1">
    <source>
        <dbReference type="SMART" id="SM00382"/>
    </source>
</evidence>
<accession>A0A1G7TLP5</accession>
<dbReference type="STRING" id="120956.SAMN05421791_10672"/>
<protein>
    <submittedName>
        <fullName evidence="2">Primosomal protein DnaI</fullName>
    </submittedName>
</protein>
<dbReference type="SMART" id="SM00382">
    <property type="entry name" value="AAA"/>
    <property type="match status" value="1"/>
</dbReference>
<sequence length="309" mass="35286">MQSIKQVMQKFENQIPQSASSREITQDLLNYPAIKNFIEVNQEKISQEMIMNSLSKLNEYRMEKEALATGKEGQNPGFTPELFINYNYIDVTYVPTKSYLDMQAEKQTAALIDNRMMALDVQKANLEEYDLTSPQRLELMQAVTRFIEEVKEDLRLARGMYISGPFGVGKTYLLGALANALAGLGFKVSMIHYPTFTTEMKALIGQDNQLFMMLDRIKRVPILIIDDIGAESNSAWLRDDLLGVILEHRMKESLPTFFTSNFTMSELEVHLAASRNASDVTKAARIMERIKFLAKEWELSGTNRRLANR</sequence>
<dbReference type="EMBL" id="FNCK01000006">
    <property type="protein sequence ID" value="SDG36248.1"/>
    <property type="molecule type" value="Genomic_DNA"/>
</dbReference>
<dbReference type="InterPro" id="IPR003593">
    <property type="entry name" value="AAA+_ATPase"/>
</dbReference>
<feature type="domain" description="AAA+ ATPase" evidence="1">
    <location>
        <begin position="156"/>
        <end position="284"/>
    </location>
</feature>
<gene>
    <name evidence="2" type="ORF">SAMN05421791_10672</name>
</gene>
<dbReference type="OrthoDB" id="61127at2"/>
<dbReference type="InterPro" id="IPR002611">
    <property type="entry name" value="IstB_ATP-bd"/>
</dbReference>
<evidence type="ECO:0000313" key="3">
    <source>
        <dbReference type="Proteomes" id="UP000199708"/>
    </source>
</evidence>
<dbReference type="Pfam" id="PF01695">
    <property type="entry name" value="IstB_IS21"/>
    <property type="match status" value="1"/>
</dbReference>
<dbReference type="Pfam" id="PF07319">
    <property type="entry name" value="DnaI_N"/>
    <property type="match status" value="1"/>
</dbReference>
<reference evidence="2 3" key="1">
    <citation type="submission" date="2016-10" db="EMBL/GenBank/DDBJ databases">
        <authorList>
            <person name="de Groot N.N."/>
        </authorList>
    </citation>
    <scope>NUCLEOTIDE SEQUENCE [LARGE SCALE GENOMIC DNA]</scope>
    <source>
        <strain evidence="2 3">ATCC BAA-466</strain>
    </source>
</reference>
<dbReference type="InterPro" id="IPR027417">
    <property type="entry name" value="P-loop_NTPase"/>
</dbReference>
<dbReference type="GO" id="GO:0006260">
    <property type="term" value="P:DNA replication"/>
    <property type="evidence" value="ECO:0007669"/>
    <property type="project" value="TreeGrafter"/>
</dbReference>
<dbReference type="PANTHER" id="PTHR30050:SF8">
    <property type="entry name" value="PRIMOSOMAL PROTEIN DNAI"/>
    <property type="match status" value="1"/>
</dbReference>
<dbReference type="Gene3D" id="3.40.50.300">
    <property type="entry name" value="P-loop containing nucleotide triphosphate hydrolases"/>
    <property type="match status" value="1"/>
</dbReference>
<proteinExistence type="predicted"/>